<accession>A0A7Z0MNS1</accession>
<evidence type="ECO:0000256" key="1">
    <source>
        <dbReference type="ARBA" id="ARBA00004496"/>
    </source>
</evidence>
<dbReference type="GO" id="GO:0006450">
    <property type="term" value="P:regulation of translational fidelity"/>
    <property type="evidence" value="ECO:0007669"/>
    <property type="project" value="TreeGrafter"/>
</dbReference>
<protein>
    <recommendedName>
        <fullName evidence="9">Threonylcarbamoyl-AMP synthase</fullName>
        <shortName evidence="9">TC-AMP synthase</shortName>
        <ecNumber evidence="9">2.7.7.87</ecNumber>
    </recommendedName>
    <alternativeName>
        <fullName evidence="9">L-threonylcarbamoyladenylate synthase</fullName>
    </alternativeName>
    <alternativeName>
        <fullName evidence="9">t(6)A37 threonylcarbamoyladenosine biosynthesis protein TsaC</fullName>
    </alternativeName>
    <alternativeName>
        <fullName evidence="9">tRNA threonylcarbamoyladenosine biosynthesis protein TsaC</fullName>
    </alternativeName>
</protein>
<comment type="caution">
    <text evidence="11">The sequence shown here is derived from an EMBL/GenBank/DDBJ whole genome shotgun (WGS) entry which is preliminary data.</text>
</comment>
<comment type="catalytic activity">
    <reaction evidence="8 9">
        <text>L-threonine + hydrogencarbonate + ATP = L-threonylcarbamoyladenylate + diphosphate + H2O</text>
        <dbReference type="Rhea" id="RHEA:36407"/>
        <dbReference type="ChEBI" id="CHEBI:15377"/>
        <dbReference type="ChEBI" id="CHEBI:17544"/>
        <dbReference type="ChEBI" id="CHEBI:30616"/>
        <dbReference type="ChEBI" id="CHEBI:33019"/>
        <dbReference type="ChEBI" id="CHEBI:57926"/>
        <dbReference type="ChEBI" id="CHEBI:73682"/>
        <dbReference type="EC" id="2.7.7.87"/>
    </reaction>
</comment>
<name>A0A7Z0MNS1_9GAMM</name>
<evidence type="ECO:0000259" key="10">
    <source>
        <dbReference type="PROSITE" id="PS51163"/>
    </source>
</evidence>
<dbReference type="GO" id="GO:0002949">
    <property type="term" value="P:tRNA threonylcarbamoyladenosine modification"/>
    <property type="evidence" value="ECO:0007669"/>
    <property type="project" value="UniProtKB-UniRule"/>
</dbReference>
<keyword evidence="6 9" id="KW-0547">Nucleotide-binding</keyword>
<evidence type="ECO:0000256" key="9">
    <source>
        <dbReference type="HAMAP-Rule" id="MF_01852"/>
    </source>
</evidence>
<evidence type="ECO:0000256" key="3">
    <source>
        <dbReference type="ARBA" id="ARBA00022679"/>
    </source>
</evidence>
<dbReference type="GO" id="GO:0003725">
    <property type="term" value="F:double-stranded RNA binding"/>
    <property type="evidence" value="ECO:0007669"/>
    <property type="project" value="InterPro"/>
</dbReference>
<feature type="domain" description="YrdC-like" evidence="10">
    <location>
        <begin position="1"/>
        <end position="166"/>
    </location>
</feature>
<keyword evidence="3 9" id="KW-0808">Transferase</keyword>
<dbReference type="EC" id="2.7.7.87" evidence="9"/>
<sequence length="166" mass="17946">MAYPTEAVYGLGCDPLNETAVMNLLSIKQRPIHKGLILIAADFAQLQPYINPSPAMLERMLPSWPGPITWIVPAQPWVPVYLKGKHQSLAIRVSAHPVVQQLCSIYGGAIISSSANISKQAPARCALTVRKKFYTSDIHILAGATGAHKQATAIYDALDGQCLRAS</sequence>
<dbReference type="InterPro" id="IPR017945">
    <property type="entry name" value="DHBP_synth_RibB-like_a/b_dom"/>
</dbReference>
<evidence type="ECO:0000256" key="4">
    <source>
        <dbReference type="ARBA" id="ARBA00022694"/>
    </source>
</evidence>
<evidence type="ECO:0000256" key="6">
    <source>
        <dbReference type="ARBA" id="ARBA00022741"/>
    </source>
</evidence>
<comment type="subcellular location">
    <subcellularLocation>
        <location evidence="1 9">Cytoplasm</location>
    </subcellularLocation>
</comment>
<keyword evidence="5 9" id="KW-0548">Nucleotidyltransferase</keyword>
<evidence type="ECO:0000256" key="7">
    <source>
        <dbReference type="ARBA" id="ARBA00022840"/>
    </source>
</evidence>
<comment type="similarity">
    <text evidence="9">Belongs to the SUA5 family. TsaC subfamily.</text>
</comment>
<organism evidence="11 12">
    <name type="scientific">Candidatus Methanofishera endochildressiae</name>
    <dbReference type="NCBI Taxonomy" id="2738884"/>
    <lineage>
        <taxon>Bacteria</taxon>
        <taxon>Pseudomonadati</taxon>
        <taxon>Pseudomonadota</taxon>
        <taxon>Gammaproteobacteria</taxon>
        <taxon>Candidatus Methanofishera</taxon>
    </lineage>
</organism>
<dbReference type="SUPFAM" id="SSF55821">
    <property type="entry name" value="YrdC/RibB"/>
    <property type="match status" value="1"/>
</dbReference>
<dbReference type="InterPro" id="IPR006070">
    <property type="entry name" value="Sua5-like_dom"/>
</dbReference>
<reference evidence="11 12" key="1">
    <citation type="submission" date="2020-05" db="EMBL/GenBank/DDBJ databases">
        <title>Horizontal transmission and recombination maintain forever young bacterial symbiont genomes.</title>
        <authorList>
            <person name="Russell S.L."/>
            <person name="Pepper-Tunick E."/>
            <person name="Svedberg J."/>
            <person name="Byrne A."/>
            <person name="Ruelas Castillo J."/>
            <person name="Vollmers C."/>
            <person name="Beinart R.A."/>
            <person name="Corbett-Detig R."/>
        </authorList>
    </citation>
    <scope>NUCLEOTIDE SEQUENCE [LARGE SCALE GENOMIC DNA]</scope>
    <source>
        <strain evidence="11">4727-3</strain>
    </source>
</reference>
<dbReference type="GO" id="GO:0000049">
    <property type="term" value="F:tRNA binding"/>
    <property type="evidence" value="ECO:0007669"/>
    <property type="project" value="TreeGrafter"/>
</dbReference>
<dbReference type="Gene3D" id="3.90.870.10">
    <property type="entry name" value="DHBP synthase"/>
    <property type="match status" value="1"/>
</dbReference>
<keyword evidence="7 9" id="KW-0067">ATP-binding</keyword>
<keyword evidence="4 9" id="KW-0819">tRNA processing</keyword>
<gene>
    <name evidence="9" type="primary">tsaC</name>
    <name evidence="11" type="ORF">H0A75_05230</name>
</gene>
<dbReference type="InterPro" id="IPR023535">
    <property type="entry name" value="TC-AMP_synthase"/>
</dbReference>
<evidence type="ECO:0000256" key="5">
    <source>
        <dbReference type="ARBA" id="ARBA00022695"/>
    </source>
</evidence>
<dbReference type="PANTHER" id="PTHR17490:SF18">
    <property type="entry name" value="THREONYLCARBAMOYL-AMP SYNTHASE"/>
    <property type="match status" value="1"/>
</dbReference>
<dbReference type="GO" id="GO:0061710">
    <property type="term" value="F:L-threonylcarbamoyladenylate synthase"/>
    <property type="evidence" value="ECO:0007669"/>
    <property type="project" value="UniProtKB-EC"/>
</dbReference>
<keyword evidence="2 9" id="KW-0963">Cytoplasm</keyword>
<dbReference type="AlphaFoldDB" id="A0A7Z0MNS1"/>
<evidence type="ECO:0000313" key="12">
    <source>
        <dbReference type="Proteomes" id="UP000537890"/>
    </source>
</evidence>
<dbReference type="InterPro" id="IPR050156">
    <property type="entry name" value="TC-AMP_synthase_SUA5"/>
</dbReference>
<dbReference type="PROSITE" id="PS51163">
    <property type="entry name" value="YRDC"/>
    <property type="match status" value="1"/>
</dbReference>
<dbReference type="PANTHER" id="PTHR17490">
    <property type="entry name" value="SUA5"/>
    <property type="match status" value="1"/>
</dbReference>
<evidence type="ECO:0000313" key="11">
    <source>
        <dbReference type="EMBL" id="NYT47084.1"/>
    </source>
</evidence>
<evidence type="ECO:0000256" key="8">
    <source>
        <dbReference type="ARBA" id="ARBA00048366"/>
    </source>
</evidence>
<dbReference type="GO" id="GO:0005737">
    <property type="term" value="C:cytoplasm"/>
    <property type="evidence" value="ECO:0007669"/>
    <property type="project" value="UniProtKB-SubCell"/>
</dbReference>
<dbReference type="HAMAP" id="MF_01852">
    <property type="entry name" value="TsaC"/>
    <property type="match status" value="1"/>
</dbReference>
<dbReference type="Pfam" id="PF01300">
    <property type="entry name" value="Sua5_yciO_yrdC"/>
    <property type="match status" value="1"/>
</dbReference>
<comment type="function">
    <text evidence="9">Required for the formation of a threonylcarbamoyl group on adenosine at position 37 (t(6)A37) in tRNAs that read codons beginning with adenine. Catalyzes the conversion of L-threonine, HCO(3)(-)/CO(2) and ATP to give threonylcarbamoyl-AMP (TC-AMP) as the acyladenylate intermediate, with the release of diphosphate.</text>
</comment>
<dbReference type="EMBL" id="JACCHS010000079">
    <property type="protein sequence ID" value="NYT47084.1"/>
    <property type="molecule type" value="Genomic_DNA"/>
</dbReference>
<dbReference type="Proteomes" id="UP000537890">
    <property type="component" value="Unassembled WGS sequence"/>
</dbReference>
<proteinExistence type="inferred from homology"/>
<dbReference type="GO" id="GO:0005524">
    <property type="term" value="F:ATP binding"/>
    <property type="evidence" value="ECO:0007669"/>
    <property type="project" value="UniProtKB-UniRule"/>
</dbReference>
<evidence type="ECO:0000256" key="2">
    <source>
        <dbReference type="ARBA" id="ARBA00022490"/>
    </source>
</evidence>